<protein>
    <submittedName>
        <fullName evidence="1">Uncharacterized protein</fullName>
    </submittedName>
</protein>
<comment type="caution">
    <text evidence="1">The sequence shown here is derived from an EMBL/GenBank/DDBJ whole genome shotgun (WGS) entry which is preliminary data.</text>
</comment>
<proteinExistence type="predicted"/>
<dbReference type="Proteomes" id="UP000782475">
    <property type="component" value="Unassembled WGS sequence"/>
</dbReference>
<sequence length="121" mass="13603">MVFKEVFPGEYFPPILRNGRFFAQPVGGTQTQEILTVTDAGLECGGVSFMWSDIKGFSIQGETAHLLSDKYPSGGLKFYVGTCYFVGSNLLRDKHQQGYPVEYCLMNRITFEQQRLSMPVS</sequence>
<gene>
    <name evidence="1" type="ORF">KJJ99_05865</name>
</gene>
<evidence type="ECO:0000313" key="2">
    <source>
        <dbReference type="Proteomes" id="UP000782475"/>
    </source>
</evidence>
<reference evidence="1 2" key="1">
    <citation type="journal article" date="2021" name="Appl. Microbiol. Biotechnol.">
        <title>Biotechnological applications of marine bacteria in bioremediation of environments polluted with hydrocarbons and plastics.</title>
        <authorList>
            <person name="Muriel-Millan L.F."/>
            <person name="Millan-Lopez S."/>
            <person name="Pardo-Lopez L."/>
        </authorList>
    </citation>
    <scope>NUCLEOTIDE SEQUENCE [LARGE SCALE GENOMIC DNA]</scope>
    <source>
        <strain evidence="1 2">GOM4</strain>
    </source>
</reference>
<organism evidence="1 2">
    <name type="scientific">Stutzerimonas chloritidismutans</name>
    <name type="common">Pseudomonas chloritidismutans</name>
    <dbReference type="NCBI Taxonomy" id="203192"/>
    <lineage>
        <taxon>Bacteria</taxon>
        <taxon>Pseudomonadati</taxon>
        <taxon>Pseudomonadota</taxon>
        <taxon>Gammaproteobacteria</taxon>
        <taxon>Pseudomonadales</taxon>
        <taxon>Pseudomonadaceae</taxon>
        <taxon>Stutzerimonas</taxon>
    </lineage>
</organism>
<accession>A0ACC5VFP1</accession>
<name>A0ACC5VFP1_STUCH</name>
<dbReference type="EMBL" id="JAHHFP010000011">
    <property type="protein sequence ID" value="MBX7271319.1"/>
    <property type="molecule type" value="Genomic_DNA"/>
</dbReference>
<keyword evidence="2" id="KW-1185">Reference proteome</keyword>
<evidence type="ECO:0000313" key="1">
    <source>
        <dbReference type="EMBL" id="MBX7271319.1"/>
    </source>
</evidence>